<protein>
    <submittedName>
        <fullName evidence="1">Uncharacterized protein</fullName>
    </submittedName>
</protein>
<evidence type="ECO:0000313" key="1">
    <source>
        <dbReference type="EMBL" id="PKC60340.1"/>
    </source>
</evidence>
<organism evidence="1 2">
    <name type="scientific">Rhizophagus irregularis</name>
    <dbReference type="NCBI Taxonomy" id="588596"/>
    <lineage>
        <taxon>Eukaryota</taxon>
        <taxon>Fungi</taxon>
        <taxon>Fungi incertae sedis</taxon>
        <taxon>Mucoromycota</taxon>
        <taxon>Glomeromycotina</taxon>
        <taxon>Glomeromycetes</taxon>
        <taxon>Glomerales</taxon>
        <taxon>Glomeraceae</taxon>
        <taxon>Rhizophagus</taxon>
    </lineage>
</organism>
<dbReference type="EMBL" id="LLXH01001161">
    <property type="protein sequence ID" value="PKC60340.1"/>
    <property type="molecule type" value="Genomic_DNA"/>
</dbReference>
<gene>
    <name evidence="1" type="ORF">RhiirA1_21884</name>
</gene>
<comment type="caution">
    <text evidence="1">The sequence shown here is derived from an EMBL/GenBank/DDBJ whole genome shotgun (WGS) entry which is preliminary data.</text>
</comment>
<reference evidence="1 2" key="2">
    <citation type="submission" date="2017-10" db="EMBL/GenBank/DDBJ databases">
        <title>Genome analyses suggest a sexual origin of heterokaryosis in a supposedly ancient asexual fungus.</title>
        <authorList>
            <person name="Corradi N."/>
            <person name="Sedzielewska K."/>
            <person name="Noel J."/>
            <person name="Charron P."/>
            <person name="Farinelli L."/>
            <person name="Marton T."/>
            <person name="Kruger M."/>
            <person name="Pelin A."/>
            <person name="Brachmann A."/>
            <person name="Corradi N."/>
        </authorList>
    </citation>
    <scope>NUCLEOTIDE SEQUENCE [LARGE SCALE GENOMIC DNA]</scope>
    <source>
        <strain evidence="1 2">A1</strain>
    </source>
</reference>
<accession>A0A2N0RAK7</accession>
<sequence length="215" mass="24891">MPADPSIKEIMIKYTIPVKLSTVNVSIFQLNDDLDKPDLLRQTFSGDSKLCTIGSDNYTVHIPIFESTFNQQNSTYYVFVENNFVISQERDEPLFGIKGKIWMFLTKPLKMAQHSDSVTGLLRLNEGGSLKFLQMNHSVFFKNMIQKFFKIIPVTESTSGKWKYDPISIQDFAVDLAFILLKVKNTSYLIISTMYDILCFTYCNQYFISHKYFCI</sequence>
<evidence type="ECO:0000313" key="2">
    <source>
        <dbReference type="Proteomes" id="UP000232688"/>
    </source>
</evidence>
<dbReference type="AlphaFoldDB" id="A0A2N0RAK7"/>
<dbReference type="VEuPathDB" id="FungiDB:RhiirFUN_016329"/>
<name>A0A2N0RAK7_9GLOM</name>
<reference evidence="1 2" key="1">
    <citation type="submission" date="2017-10" db="EMBL/GenBank/DDBJ databases">
        <title>Extensive intraspecific genome diversity in a model arbuscular mycorrhizal fungus.</title>
        <authorList>
            <person name="Chen E.C.H."/>
            <person name="Morin E."/>
            <person name="Baudet D."/>
            <person name="Noel J."/>
            <person name="Ndikumana S."/>
            <person name="Charron P."/>
            <person name="St-Onge C."/>
            <person name="Giorgi J."/>
            <person name="Grigoriev I.V."/>
            <person name="Roux C."/>
            <person name="Martin F.M."/>
            <person name="Corradi N."/>
        </authorList>
    </citation>
    <scope>NUCLEOTIDE SEQUENCE [LARGE SCALE GENOMIC DNA]</scope>
    <source>
        <strain evidence="1 2">A1</strain>
    </source>
</reference>
<proteinExistence type="predicted"/>
<dbReference type="Proteomes" id="UP000232688">
    <property type="component" value="Unassembled WGS sequence"/>
</dbReference>
<dbReference type="VEuPathDB" id="FungiDB:RhiirA1_21884"/>